<evidence type="ECO:0000313" key="2">
    <source>
        <dbReference type="Proteomes" id="UP000298663"/>
    </source>
</evidence>
<dbReference type="AlphaFoldDB" id="A0A4U8UIZ9"/>
<evidence type="ECO:0000313" key="1">
    <source>
        <dbReference type="EMBL" id="TMS32686.1"/>
    </source>
</evidence>
<dbReference type="Proteomes" id="UP000298663">
    <property type="component" value="Unassembled WGS sequence"/>
</dbReference>
<organism evidence="1 2">
    <name type="scientific">Steinernema carpocapsae</name>
    <name type="common">Entomopathogenic nematode</name>
    <dbReference type="NCBI Taxonomy" id="34508"/>
    <lineage>
        <taxon>Eukaryota</taxon>
        <taxon>Metazoa</taxon>
        <taxon>Ecdysozoa</taxon>
        <taxon>Nematoda</taxon>
        <taxon>Chromadorea</taxon>
        <taxon>Rhabditida</taxon>
        <taxon>Tylenchina</taxon>
        <taxon>Panagrolaimomorpha</taxon>
        <taxon>Strongyloidoidea</taxon>
        <taxon>Steinernematidae</taxon>
        <taxon>Steinernema</taxon>
    </lineage>
</organism>
<proteinExistence type="predicted"/>
<comment type="caution">
    <text evidence="1">The sequence shown here is derived from an EMBL/GenBank/DDBJ whole genome shotgun (WGS) entry which is preliminary data.</text>
</comment>
<name>A0A4U8UIZ9_STECR</name>
<sequence>MVILLVYSKNLTIFLSVLEPHGPCNFFEVVYYNPNKFPVRFGAFLRKPQQMWKPERRKAVHFLPEVTIVLPLGLICLIYEEMVLGCF</sequence>
<reference evidence="1 2" key="1">
    <citation type="journal article" date="2015" name="Genome Biol.">
        <title>Comparative genomics of Steinernema reveals deeply conserved gene regulatory networks.</title>
        <authorList>
            <person name="Dillman A.R."/>
            <person name="Macchietto M."/>
            <person name="Porter C.F."/>
            <person name="Rogers A."/>
            <person name="Williams B."/>
            <person name="Antoshechkin I."/>
            <person name="Lee M.M."/>
            <person name="Goodwin Z."/>
            <person name="Lu X."/>
            <person name="Lewis E.E."/>
            <person name="Goodrich-Blair H."/>
            <person name="Stock S.P."/>
            <person name="Adams B.J."/>
            <person name="Sternberg P.W."/>
            <person name="Mortazavi A."/>
        </authorList>
    </citation>
    <scope>NUCLEOTIDE SEQUENCE [LARGE SCALE GENOMIC DNA]</scope>
    <source>
        <strain evidence="1 2">ALL</strain>
    </source>
</reference>
<keyword evidence="2" id="KW-1185">Reference proteome</keyword>
<protein>
    <submittedName>
        <fullName evidence="1">Uncharacterized protein</fullName>
    </submittedName>
</protein>
<gene>
    <name evidence="1" type="ORF">L596_000494</name>
</gene>
<reference evidence="1 2" key="2">
    <citation type="journal article" date="2019" name="G3 (Bethesda)">
        <title>Hybrid Assembly of the Genome of the Entomopathogenic Nematode Steinernema carpocapsae Identifies the X-Chromosome.</title>
        <authorList>
            <person name="Serra L."/>
            <person name="Macchietto M."/>
            <person name="Macias-Munoz A."/>
            <person name="McGill C.J."/>
            <person name="Rodriguez I.M."/>
            <person name="Rodriguez B."/>
            <person name="Murad R."/>
            <person name="Mortazavi A."/>
        </authorList>
    </citation>
    <scope>NUCLEOTIDE SEQUENCE [LARGE SCALE GENOMIC DNA]</scope>
    <source>
        <strain evidence="1 2">ALL</strain>
    </source>
</reference>
<dbReference type="EMBL" id="AZBU02000001">
    <property type="protein sequence ID" value="TMS32686.1"/>
    <property type="molecule type" value="Genomic_DNA"/>
</dbReference>
<accession>A0A4U8UIZ9</accession>